<dbReference type="Proteomes" id="UP000201404">
    <property type="component" value="Genome"/>
</dbReference>
<sequence length="127" mass="13977">MTTPNLEQIIAEPDEADIDASLALDGFDASERYPEHGHDALRAAYRSGWSDAVAAIRDSGLTVIATGGADETEPEHLFFAADVIERLHHDVEDADSQTVSAWWLRDRAHTIGCERRAAQVAERNNHV</sequence>
<evidence type="ECO:0000313" key="1">
    <source>
        <dbReference type="EMBL" id="AKJ72076.1"/>
    </source>
</evidence>
<name>A0A162E190_9CAUD</name>
<gene>
    <name evidence="1" type="ORF">GAL1_61</name>
</gene>
<proteinExistence type="predicted"/>
<dbReference type="GeneID" id="30309376"/>
<evidence type="ECO:0000313" key="2">
    <source>
        <dbReference type="Proteomes" id="UP000201404"/>
    </source>
</evidence>
<accession>A0A162E190</accession>
<keyword evidence="2" id="KW-1185">Reference proteome</keyword>
<dbReference type="KEGG" id="vg:30309376"/>
<dbReference type="RefSeq" id="YP_009324453.1">
    <property type="nucleotide sequence ID" value="NC_031936.1"/>
</dbReference>
<protein>
    <submittedName>
        <fullName evidence="1">Uncharacterized protein</fullName>
    </submittedName>
</protein>
<organism evidence="1 2">
    <name type="scientific">Gordonia phage GAL1</name>
    <dbReference type="NCBI Taxonomy" id="1647469"/>
    <lineage>
        <taxon>Viruses</taxon>
        <taxon>Duplodnaviria</taxon>
        <taxon>Heunggongvirae</taxon>
        <taxon>Uroviricota</taxon>
        <taxon>Caudoviricetes</taxon>
        <taxon>Galunavirus</taxon>
        <taxon>Galunavirus GAL1</taxon>
    </lineage>
</organism>
<dbReference type="EMBL" id="KR053194">
    <property type="protein sequence ID" value="AKJ72076.1"/>
    <property type="molecule type" value="Genomic_DNA"/>
</dbReference>
<reference evidence="1 2" key="1">
    <citation type="submission" date="2015-04" db="EMBL/GenBank/DDBJ databases">
        <title>Locating and activating molecular 'time bombs': can Mycolata prophages be selectively induced en masse to biologically control activated sludge foaming?</title>
        <authorList>
            <person name="Dyson Z.A."/>
            <person name="Brown T.L."/>
            <person name="Farrar B."/>
            <person name="Doyle S."/>
            <person name="Tucci J."/>
            <person name="Seviour R.J."/>
            <person name="Petrovski S."/>
        </authorList>
    </citation>
    <scope>NUCLEOTIDE SEQUENCE [LARGE SCALE GENOMIC DNA]</scope>
</reference>